<feature type="transmembrane region" description="Helical" evidence="1">
    <location>
        <begin position="112"/>
        <end position="132"/>
    </location>
</feature>
<evidence type="ECO:0000256" key="1">
    <source>
        <dbReference type="SAM" id="Phobius"/>
    </source>
</evidence>
<comment type="caution">
    <text evidence="2">The sequence shown here is derived from an EMBL/GenBank/DDBJ whole genome shotgun (WGS) entry which is preliminary data.</text>
</comment>
<organism evidence="2 3">
    <name type="scientific">Nocardioides iriomotensis</name>
    <dbReference type="NCBI Taxonomy" id="715784"/>
    <lineage>
        <taxon>Bacteria</taxon>
        <taxon>Bacillati</taxon>
        <taxon>Actinomycetota</taxon>
        <taxon>Actinomycetes</taxon>
        <taxon>Propionibacteriales</taxon>
        <taxon>Nocardioidaceae</taxon>
        <taxon>Nocardioides</taxon>
    </lineage>
</organism>
<feature type="transmembrane region" description="Helical" evidence="1">
    <location>
        <begin position="176"/>
        <end position="196"/>
    </location>
</feature>
<feature type="transmembrane region" description="Helical" evidence="1">
    <location>
        <begin position="232"/>
        <end position="253"/>
    </location>
</feature>
<keyword evidence="1" id="KW-0812">Transmembrane</keyword>
<dbReference type="Proteomes" id="UP000291189">
    <property type="component" value="Unassembled WGS sequence"/>
</dbReference>
<reference evidence="2 3" key="1">
    <citation type="submission" date="2019-01" db="EMBL/GenBank/DDBJ databases">
        <title>Nocardioides guangzhouensis sp. nov., an actinobacterium isolated from soil.</title>
        <authorList>
            <person name="Fu Y."/>
            <person name="Cai Y."/>
            <person name="Lin Z."/>
            <person name="Chen P."/>
        </authorList>
    </citation>
    <scope>NUCLEOTIDE SEQUENCE [LARGE SCALE GENOMIC DNA]</scope>
    <source>
        <strain evidence="2 3">NBRC 105384</strain>
    </source>
</reference>
<name>A0A4Q5J6I4_9ACTN</name>
<protein>
    <submittedName>
        <fullName evidence="2">DUF4386 domain-containing protein</fullName>
    </submittedName>
</protein>
<evidence type="ECO:0000313" key="3">
    <source>
        <dbReference type="Proteomes" id="UP000291189"/>
    </source>
</evidence>
<sequence>MISLEILTSRRGSLMELRALQDCSVSPFCPTMPCGIQAASVWTCRRLANRRMLQVLEGAMPPAEVGHTMNSRSRTATTVGILFFVQMATAIGGITLIQGFVDGDTDRTRLSLGVVLMMCSGIAVVGIGLLMYPILKSVNPRLAVWYPALRIIEFAVSAACGVYLLAQLEVVPNHLLWVYIPTGIGGLVLTYLLFVSRLVPRPIAVLGLVGYACLTLGVPLDLLGVLDLDAGAGQILLVPGGLFEAVVLPTWLITKGFRTPSPQEFAPPTLATTG</sequence>
<dbReference type="OrthoDB" id="1176146at2"/>
<feature type="transmembrane region" description="Helical" evidence="1">
    <location>
        <begin position="203"/>
        <end position="226"/>
    </location>
</feature>
<dbReference type="Pfam" id="PF14329">
    <property type="entry name" value="DUF4386"/>
    <property type="match status" value="2"/>
</dbReference>
<dbReference type="RefSeq" id="WP_129986439.1">
    <property type="nucleotide sequence ID" value="NZ_SDPU01000018.1"/>
</dbReference>
<keyword evidence="3" id="KW-1185">Reference proteome</keyword>
<dbReference type="AlphaFoldDB" id="A0A4Q5J6I4"/>
<accession>A0A4Q5J6I4</accession>
<gene>
    <name evidence="2" type="ORF">ETU37_06515</name>
</gene>
<feature type="transmembrane region" description="Helical" evidence="1">
    <location>
        <begin position="144"/>
        <end position="164"/>
    </location>
</feature>
<keyword evidence="1" id="KW-1133">Transmembrane helix</keyword>
<feature type="transmembrane region" description="Helical" evidence="1">
    <location>
        <begin position="79"/>
        <end position="100"/>
    </location>
</feature>
<dbReference type="EMBL" id="SDPU01000018">
    <property type="protein sequence ID" value="RYU13478.1"/>
    <property type="molecule type" value="Genomic_DNA"/>
</dbReference>
<proteinExistence type="predicted"/>
<keyword evidence="1" id="KW-0472">Membrane</keyword>
<dbReference type="InterPro" id="IPR025495">
    <property type="entry name" value="DUF4386"/>
</dbReference>
<evidence type="ECO:0000313" key="2">
    <source>
        <dbReference type="EMBL" id="RYU13478.1"/>
    </source>
</evidence>